<dbReference type="GO" id="GO:0005615">
    <property type="term" value="C:extracellular space"/>
    <property type="evidence" value="ECO:0007669"/>
    <property type="project" value="UniProtKB-KW"/>
</dbReference>
<feature type="chain" id="PRO_5039007578" description="Chemokine interleukin-8-like domain-containing protein" evidence="2">
    <location>
        <begin position="27"/>
        <end position="97"/>
    </location>
</feature>
<reference evidence="4 5" key="1">
    <citation type="submission" date="2021-06" db="EMBL/GenBank/DDBJ databases">
        <title>Chromosome-level genome assembly of the red-tail catfish (Hemibagrus wyckioides).</title>
        <authorList>
            <person name="Shao F."/>
        </authorList>
    </citation>
    <scope>NUCLEOTIDE SEQUENCE [LARGE SCALE GENOMIC DNA]</scope>
    <source>
        <strain evidence="4">EC202008001</strain>
        <tissue evidence="4">Blood</tissue>
    </source>
</reference>
<proteinExistence type="predicted"/>
<feature type="domain" description="Chemokine interleukin-8-like" evidence="3">
    <location>
        <begin position="26"/>
        <end position="86"/>
    </location>
</feature>
<keyword evidence="1" id="KW-0202">Cytokine</keyword>
<dbReference type="OrthoDB" id="8870994at2759"/>
<dbReference type="Pfam" id="PF00048">
    <property type="entry name" value="IL8"/>
    <property type="match status" value="1"/>
</dbReference>
<evidence type="ECO:0000259" key="3">
    <source>
        <dbReference type="SMART" id="SM00199"/>
    </source>
</evidence>
<name>A0A9D3SBG8_9TELE</name>
<evidence type="ECO:0000313" key="5">
    <source>
        <dbReference type="Proteomes" id="UP000824219"/>
    </source>
</evidence>
<evidence type="ECO:0000256" key="1">
    <source>
        <dbReference type="ARBA" id="ARBA00022514"/>
    </source>
</evidence>
<protein>
    <recommendedName>
        <fullName evidence="3">Chemokine interleukin-8-like domain-containing protein</fullName>
    </recommendedName>
</protein>
<keyword evidence="2" id="KW-0732">Signal</keyword>
<dbReference type="PANTHER" id="PTHR12015:SF190">
    <property type="entry name" value="C-C MOTIF CHEMOKINE"/>
    <property type="match status" value="1"/>
</dbReference>
<dbReference type="InterPro" id="IPR039809">
    <property type="entry name" value="Chemokine_b/g/d"/>
</dbReference>
<dbReference type="InterPro" id="IPR001811">
    <property type="entry name" value="Chemokine_IL8-like_dom"/>
</dbReference>
<organism evidence="4 5">
    <name type="scientific">Hemibagrus wyckioides</name>
    <dbReference type="NCBI Taxonomy" id="337641"/>
    <lineage>
        <taxon>Eukaryota</taxon>
        <taxon>Metazoa</taxon>
        <taxon>Chordata</taxon>
        <taxon>Craniata</taxon>
        <taxon>Vertebrata</taxon>
        <taxon>Euteleostomi</taxon>
        <taxon>Actinopterygii</taxon>
        <taxon>Neopterygii</taxon>
        <taxon>Teleostei</taxon>
        <taxon>Ostariophysi</taxon>
        <taxon>Siluriformes</taxon>
        <taxon>Bagridae</taxon>
        <taxon>Hemibagrus</taxon>
    </lineage>
</organism>
<evidence type="ECO:0000256" key="2">
    <source>
        <dbReference type="SAM" id="SignalP"/>
    </source>
</evidence>
<dbReference type="AlphaFoldDB" id="A0A9D3SBG8"/>
<dbReference type="PANTHER" id="PTHR12015">
    <property type="entry name" value="SMALL INDUCIBLE CYTOKINE A"/>
    <property type="match status" value="1"/>
</dbReference>
<evidence type="ECO:0000313" key="4">
    <source>
        <dbReference type="EMBL" id="KAG7317480.1"/>
    </source>
</evidence>
<dbReference type="InterPro" id="IPR036048">
    <property type="entry name" value="Interleukin_8-like_sf"/>
</dbReference>
<sequence length="97" mass="11399">MARFKIPTGTFLFLLILTAFIIDTETARCCFSYTHRPVRCGRLSGYFIQEITRDCDINAIIFKTRDGRFICADPQREWTQHRIACLYRLWEKAGKMA</sequence>
<dbReference type="SMART" id="SM00199">
    <property type="entry name" value="SCY"/>
    <property type="match status" value="1"/>
</dbReference>
<feature type="signal peptide" evidence="2">
    <location>
        <begin position="1"/>
        <end position="26"/>
    </location>
</feature>
<keyword evidence="5" id="KW-1185">Reference proteome</keyword>
<dbReference type="GO" id="GO:0006955">
    <property type="term" value="P:immune response"/>
    <property type="evidence" value="ECO:0007669"/>
    <property type="project" value="InterPro"/>
</dbReference>
<dbReference type="GO" id="GO:0008009">
    <property type="term" value="F:chemokine activity"/>
    <property type="evidence" value="ECO:0007669"/>
    <property type="project" value="InterPro"/>
</dbReference>
<dbReference type="SUPFAM" id="SSF54117">
    <property type="entry name" value="Interleukin 8-like chemokines"/>
    <property type="match status" value="1"/>
</dbReference>
<dbReference type="EMBL" id="JAHKSW010000023">
    <property type="protein sequence ID" value="KAG7317480.1"/>
    <property type="molecule type" value="Genomic_DNA"/>
</dbReference>
<comment type="caution">
    <text evidence="4">The sequence shown here is derived from an EMBL/GenBank/DDBJ whole genome shotgun (WGS) entry which is preliminary data.</text>
</comment>
<accession>A0A9D3SBG8</accession>
<dbReference type="Gene3D" id="2.40.50.40">
    <property type="match status" value="1"/>
</dbReference>
<dbReference type="Proteomes" id="UP000824219">
    <property type="component" value="Linkage Group LG23"/>
</dbReference>
<gene>
    <name evidence="4" type="ORF">KOW79_018515</name>
</gene>